<dbReference type="GO" id="GO:0009231">
    <property type="term" value="P:riboflavin biosynthetic process"/>
    <property type="evidence" value="ECO:0007669"/>
    <property type="project" value="InterPro"/>
</dbReference>
<organism evidence="5 6">
    <name type="scientific">Saccharomonospora xinjiangensis XJ-54</name>
    <dbReference type="NCBI Taxonomy" id="882086"/>
    <lineage>
        <taxon>Bacteria</taxon>
        <taxon>Bacillati</taxon>
        <taxon>Actinomycetota</taxon>
        <taxon>Actinomycetes</taxon>
        <taxon>Pseudonocardiales</taxon>
        <taxon>Pseudonocardiaceae</taxon>
        <taxon>Saccharomonospora</taxon>
    </lineage>
</organism>
<dbReference type="InterPro" id="IPR024072">
    <property type="entry name" value="DHFR-like_dom_sf"/>
</dbReference>
<dbReference type="PANTHER" id="PTHR38011:SF7">
    <property type="entry name" value="2,5-DIAMINO-6-RIBOSYLAMINO-4(3H)-PYRIMIDINONE 5'-PHOSPHATE REDUCTASE"/>
    <property type="match status" value="1"/>
</dbReference>
<evidence type="ECO:0000313" key="5">
    <source>
        <dbReference type="EMBL" id="EID55980.1"/>
    </source>
</evidence>
<dbReference type="GO" id="GO:0008703">
    <property type="term" value="F:5-amino-6-(5-phosphoribosylamino)uracil reductase activity"/>
    <property type="evidence" value="ECO:0007669"/>
    <property type="project" value="InterPro"/>
</dbReference>
<dbReference type="EMBL" id="JH636049">
    <property type="protein sequence ID" value="EID55980.1"/>
    <property type="molecule type" value="Genomic_DNA"/>
</dbReference>
<accession>I0V777</accession>
<evidence type="ECO:0000256" key="2">
    <source>
        <dbReference type="ARBA" id="ARBA00022857"/>
    </source>
</evidence>
<comment type="pathway">
    <text evidence="1">Cofactor biosynthesis; riboflavin biosynthesis.</text>
</comment>
<feature type="domain" description="Bacterial bifunctional deaminase-reductase C-terminal" evidence="4">
    <location>
        <begin position="45"/>
        <end position="246"/>
    </location>
</feature>
<protein>
    <submittedName>
        <fullName evidence="5">Pyrimidine reductase, riboflavin biosynthesis</fullName>
    </submittedName>
</protein>
<dbReference type="HOGENOM" id="CLU_036590_7_2_11"/>
<dbReference type="RefSeq" id="WP_006240192.1">
    <property type="nucleotide sequence ID" value="NZ_JH636049.1"/>
</dbReference>
<keyword evidence="6" id="KW-1185">Reference proteome</keyword>
<dbReference type="Proteomes" id="UP000004691">
    <property type="component" value="Unassembled WGS sequence"/>
</dbReference>
<name>I0V777_9PSEU</name>
<dbReference type="PANTHER" id="PTHR38011">
    <property type="entry name" value="DIHYDROFOLATE REDUCTASE FAMILY PROTEIN (AFU_ORTHOLOGUE AFUA_8G06820)"/>
    <property type="match status" value="1"/>
</dbReference>
<evidence type="ECO:0000256" key="1">
    <source>
        <dbReference type="ARBA" id="ARBA00005104"/>
    </source>
</evidence>
<dbReference type="InterPro" id="IPR050765">
    <property type="entry name" value="Riboflavin_Biosynth_HTPR"/>
</dbReference>
<dbReference type="AlphaFoldDB" id="I0V777"/>
<evidence type="ECO:0000313" key="6">
    <source>
        <dbReference type="Proteomes" id="UP000004691"/>
    </source>
</evidence>
<dbReference type="SUPFAM" id="SSF53597">
    <property type="entry name" value="Dihydrofolate reductase-like"/>
    <property type="match status" value="1"/>
</dbReference>
<proteinExistence type="predicted"/>
<dbReference type="Gene3D" id="3.40.430.10">
    <property type="entry name" value="Dihydrofolate Reductase, subunit A"/>
    <property type="match status" value="1"/>
</dbReference>
<sequence length="270" mass="28387">MAVVHRLLPTSVSSVPGAPSGPVPDGVSDAELERLYDYPAGLTRPWVQVNFVSSADGAVSVSDRSEGLSHPADKRIFALGRDLADVILVGAGTAQAEGYRGVRPRELRVERRRRLGLNPLPPIAVVTGSCRVTPDDPIVTDTEVPPIVVTTTDAPRHRKADLTAAGIDVIEAGAGTVDPRATLAALAERGLLRVNCEGGPQLFAALVAADSVDQLCLTVAPLLAGAGSQRIAAGIPSPVPRTLRLDSVLHEDGFLMLRYRRADSTGRHKG</sequence>
<dbReference type="InterPro" id="IPR002734">
    <property type="entry name" value="RibDG_C"/>
</dbReference>
<dbReference type="Pfam" id="PF01872">
    <property type="entry name" value="RibD_C"/>
    <property type="match status" value="1"/>
</dbReference>
<gene>
    <name evidence="5" type="ORF">SacxiDRAFT_3787</name>
</gene>
<keyword evidence="3" id="KW-0560">Oxidoreductase</keyword>
<keyword evidence="2" id="KW-0521">NADP</keyword>
<dbReference type="STRING" id="882086.SacxiDRAFT_3787"/>
<dbReference type="OrthoDB" id="5243299at2"/>
<evidence type="ECO:0000256" key="3">
    <source>
        <dbReference type="ARBA" id="ARBA00023002"/>
    </source>
</evidence>
<dbReference type="eggNOG" id="COG1985">
    <property type="taxonomic scope" value="Bacteria"/>
</dbReference>
<evidence type="ECO:0000259" key="4">
    <source>
        <dbReference type="Pfam" id="PF01872"/>
    </source>
</evidence>
<reference evidence="5 6" key="1">
    <citation type="submission" date="2012-01" db="EMBL/GenBank/DDBJ databases">
        <title>Improved High-Quality Draft sequence of Saccharomonospora xinjiangensis XJ-54.</title>
        <authorList>
            <consortium name="US DOE Joint Genome Institute"/>
            <person name="Lucas S."/>
            <person name="Han J."/>
            <person name="Lapidus A."/>
            <person name="Cheng J.-F."/>
            <person name="Goodwin L."/>
            <person name="Pitluck S."/>
            <person name="Peters L."/>
            <person name="Mikhailova N."/>
            <person name="Teshima H."/>
            <person name="Detter J.C."/>
            <person name="Han C."/>
            <person name="Tapia R."/>
            <person name="Land M."/>
            <person name="Hauser L."/>
            <person name="Kyrpides N."/>
            <person name="Ivanova N."/>
            <person name="Pagani I."/>
            <person name="Brambilla E.-M."/>
            <person name="Klenk H.-P."/>
            <person name="Woyke T."/>
        </authorList>
    </citation>
    <scope>NUCLEOTIDE SEQUENCE [LARGE SCALE GENOMIC DNA]</scope>
    <source>
        <strain evidence="5 6">XJ-54</strain>
    </source>
</reference>